<comment type="function">
    <text evidence="1">Part of the ABC transporter complex MalEFGK involved in maltose/maltodextrin import. Probably responsible for the translocation of the substrate across the membrane.</text>
</comment>
<organism evidence="13 14">
    <name type="scientific">Spirochaeta africana (strain ATCC 700263 / DSM 8902 / Z-7692)</name>
    <dbReference type="NCBI Taxonomy" id="889378"/>
    <lineage>
        <taxon>Bacteria</taxon>
        <taxon>Pseudomonadati</taxon>
        <taxon>Spirochaetota</taxon>
        <taxon>Spirochaetia</taxon>
        <taxon>Spirochaetales</taxon>
        <taxon>Spirochaetaceae</taxon>
        <taxon>Spirochaeta</taxon>
    </lineage>
</organism>
<dbReference type="PANTHER" id="PTHR32243:SF50">
    <property type="entry name" value="MALTOSE_MALTODEXTRIN TRANSPORT SYSTEM PERMEASE PROTEIN MALG"/>
    <property type="match status" value="1"/>
</dbReference>
<dbReference type="RefSeq" id="WP_014455221.1">
    <property type="nucleotide sequence ID" value="NC_017098.1"/>
</dbReference>
<feature type="transmembrane region" description="Helical" evidence="11">
    <location>
        <begin position="105"/>
        <end position="131"/>
    </location>
</feature>
<dbReference type="CDD" id="cd06261">
    <property type="entry name" value="TM_PBP2"/>
    <property type="match status" value="1"/>
</dbReference>
<dbReference type="eggNOG" id="COG3833">
    <property type="taxonomic scope" value="Bacteria"/>
</dbReference>
<dbReference type="EMBL" id="CP003282">
    <property type="protein sequence ID" value="AFG37232.1"/>
    <property type="molecule type" value="Genomic_DNA"/>
</dbReference>
<dbReference type="Gene3D" id="1.10.3720.10">
    <property type="entry name" value="MetI-like"/>
    <property type="match status" value="1"/>
</dbReference>
<keyword evidence="8 11" id="KW-1133">Transmembrane helix</keyword>
<keyword evidence="6" id="KW-0762">Sugar transport</keyword>
<evidence type="ECO:0000256" key="5">
    <source>
        <dbReference type="ARBA" id="ARBA00022475"/>
    </source>
</evidence>
<evidence type="ECO:0000256" key="9">
    <source>
        <dbReference type="ARBA" id="ARBA00023136"/>
    </source>
</evidence>
<evidence type="ECO:0000256" key="10">
    <source>
        <dbReference type="ARBA" id="ARBA00041109"/>
    </source>
</evidence>
<evidence type="ECO:0000256" key="3">
    <source>
        <dbReference type="ARBA" id="ARBA00009047"/>
    </source>
</evidence>
<dbReference type="Proteomes" id="UP000007383">
    <property type="component" value="Chromosome"/>
</dbReference>
<evidence type="ECO:0000259" key="12">
    <source>
        <dbReference type="PROSITE" id="PS50928"/>
    </source>
</evidence>
<keyword evidence="14" id="KW-1185">Reference proteome</keyword>
<comment type="subcellular location">
    <subcellularLocation>
        <location evidence="2 11">Cell membrane</location>
        <topology evidence="2 11">Multi-pass membrane protein</topology>
    </subcellularLocation>
</comment>
<evidence type="ECO:0000256" key="2">
    <source>
        <dbReference type="ARBA" id="ARBA00004651"/>
    </source>
</evidence>
<dbReference type="PATRIC" id="fig|889378.3.peg.1152"/>
<keyword evidence="4 11" id="KW-0813">Transport</keyword>
<dbReference type="GO" id="GO:0015423">
    <property type="term" value="F:ABC-type maltose transporter activity"/>
    <property type="evidence" value="ECO:0007669"/>
    <property type="project" value="TreeGrafter"/>
</dbReference>
<sequence>MQATETQLNKIMKQPRFVQDIQKYGFVRWFFFRARGDAPFKRILIHLALIMFVAIAVYPGLRIVAVSLRPGNRLLTTDLSLIPEGASFDNYRAVFVGQNANFLLWVYNSLIITISTSIIGVSLAATSAYAFSRYRFPGKLPGLIFLLTTQMIPAGMLIIPLYILAVQFGLRDQWLGLVMAYSVGSIPFSIWILKGYYDTIPVELEQSAMIDGATAVQSFTKIILPLSTPALAIAFLFNFTQVWNDFLLARVIIHRDAMYTWTLGLQRMQGQFTTQWGQFSAASLMISIPVIALFVGSSKYMLSGLTLGGVKG</sequence>
<accession>H9UI89</accession>
<evidence type="ECO:0000256" key="4">
    <source>
        <dbReference type="ARBA" id="ARBA00022448"/>
    </source>
</evidence>
<dbReference type="PANTHER" id="PTHR32243">
    <property type="entry name" value="MALTOSE TRANSPORT SYSTEM PERMEASE-RELATED"/>
    <property type="match status" value="1"/>
</dbReference>
<evidence type="ECO:0000256" key="8">
    <source>
        <dbReference type="ARBA" id="ARBA00022989"/>
    </source>
</evidence>
<evidence type="ECO:0000313" key="14">
    <source>
        <dbReference type="Proteomes" id="UP000007383"/>
    </source>
</evidence>
<feature type="transmembrane region" description="Helical" evidence="11">
    <location>
        <begin position="143"/>
        <end position="168"/>
    </location>
</feature>
<dbReference type="AlphaFoldDB" id="H9UI89"/>
<dbReference type="GO" id="GO:0042956">
    <property type="term" value="P:maltodextrin transmembrane transport"/>
    <property type="evidence" value="ECO:0007669"/>
    <property type="project" value="TreeGrafter"/>
</dbReference>
<feature type="transmembrane region" description="Helical" evidence="11">
    <location>
        <begin position="43"/>
        <end position="65"/>
    </location>
</feature>
<evidence type="ECO:0000313" key="13">
    <source>
        <dbReference type="EMBL" id="AFG37232.1"/>
    </source>
</evidence>
<comment type="similarity">
    <text evidence="3">Belongs to the binding-protein-dependent transport system permease family. MalFG subfamily.</text>
</comment>
<dbReference type="SUPFAM" id="SSF161098">
    <property type="entry name" value="MetI-like"/>
    <property type="match status" value="1"/>
</dbReference>
<keyword evidence="7 11" id="KW-0812">Transmembrane</keyword>
<evidence type="ECO:0000256" key="7">
    <source>
        <dbReference type="ARBA" id="ARBA00022692"/>
    </source>
</evidence>
<evidence type="ECO:0000256" key="11">
    <source>
        <dbReference type="RuleBase" id="RU363032"/>
    </source>
</evidence>
<gene>
    <name evidence="13" type="ordered locus">Spiaf_1153</name>
</gene>
<protein>
    <recommendedName>
        <fullName evidence="10">Maltose/maltodextrin transport system permease protein MalG</fullName>
    </recommendedName>
</protein>
<feature type="domain" description="ABC transmembrane type-1" evidence="12">
    <location>
        <begin position="106"/>
        <end position="297"/>
    </location>
</feature>
<dbReference type="InterPro" id="IPR035906">
    <property type="entry name" value="MetI-like_sf"/>
</dbReference>
<name>H9UI89_SPIAZ</name>
<reference evidence="14" key="1">
    <citation type="journal article" date="2013" name="Stand. Genomic Sci.">
        <title>Complete genome sequence of the halophilic bacterium Spirochaeta africana type strain (Z-7692(T)) from the alkaline Lake Magadi in the East African Rift.</title>
        <authorList>
            <person name="Liolos K."/>
            <person name="Abt B."/>
            <person name="Scheuner C."/>
            <person name="Teshima H."/>
            <person name="Held B."/>
            <person name="Lapidus A."/>
            <person name="Nolan M."/>
            <person name="Lucas S."/>
            <person name="Deshpande S."/>
            <person name="Cheng J.F."/>
            <person name="Tapia R."/>
            <person name="Goodwin L.A."/>
            <person name="Pitluck S."/>
            <person name="Pagani I."/>
            <person name="Ivanova N."/>
            <person name="Mavromatis K."/>
            <person name="Mikhailova N."/>
            <person name="Huntemann M."/>
            <person name="Pati A."/>
            <person name="Chen A."/>
            <person name="Palaniappan K."/>
            <person name="Land M."/>
            <person name="Rohde M."/>
            <person name="Tindall B.J."/>
            <person name="Detter J.C."/>
            <person name="Goker M."/>
            <person name="Bristow J."/>
            <person name="Eisen J.A."/>
            <person name="Markowitz V."/>
            <person name="Hugenholtz P."/>
            <person name="Woyke T."/>
            <person name="Klenk H.P."/>
            <person name="Kyrpides N.C."/>
        </authorList>
    </citation>
    <scope>NUCLEOTIDE SEQUENCE</scope>
    <source>
        <strain evidence="14">ATCC 700263 / DSM 8902 / Z-7692</strain>
    </source>
</reference>
<feature type="transmembrane region" description="Helical" evidence="11">
    <location>
        <begin position="276"/>
        <end position="295"/>
    </location>
</feature>
<dbReference type="HOGENOM" id="CLU_016047_1_2_12"/>
<keyword evidence="5" id="KW-1003">Cell membrane</keyword>
<evidence type="ECO:0000256" key="1">
    <source>
        <dbReference type="ARBA" id="ARBA00002264"/>
    </source>
</evidence>
<dbReference type="PROSITE" id="PS50928">
    <property type="entry name" value="ABC_TM1"/>
    <property type="match status" value="1"/>
</dbReference>
<dbReference type="STRING" id="889378.Spiaf_1153"/>
<dbReference type="InterPro" id="IPR050901">
    <property type="entry name" value="BP-dep_ABC_trans_perm"/>
</dbReference>
<feature type="transmembrane region" description="Helical" evidence="11">
    <location>
        <begin position="174"/>
        <end position="197"/>
    </location>
</feature>
<dbReference type="GO" id="GO:0005886">
    <property type="term" value="C:plasma membrane"/>
    <property type="evidence" value="ECO:0007669"/>
    <property type="project" value="UniProtKB-SubCell"/>
</dbReference>
<feature type="transmembrane region" description="Helical" evidence="11">
    <location>
        <begin position="218"/>
        <end position="237"/>
    </location>
</feature>
<dbReference type="KEGG" id="sfc:Spiaf_1153"/>
<evidence type="ECO:0000256" key="6">
    <source>
        <dbReference type="ARBA" id="ARBA00022597"/>
    </source>
</evidence>
<dbReference type="Pfam" id="PF00528">
    <property type="entry name" value="BPD_transp_1"/>
    <property type="match status" value="1"/>
</dbReference>
<dbReference type="InterPro" id="IPR000515">
    <property type="entry name" value="MetI-like"/>
</dbReference>
<keyword evidence="9 11" id="KW-0472">Membrane</keyword>
<proteinExistence type="inferred from homology"/>